<evidence type="ECO:0000256" key="2">
    <source>
        <dbReference type="ARBA" id="ARBA00022448"/>
    </source>
</evidence>
<feature type="transmembrane region" description="Helical" evidence="7">
    <location>
        <begin position="36"/>
        <end position="65"/>
    </location>
</feature>
<evidence type="ECO:0000259" key="8">
    <source>
        <dbReference type="PROSITE" id="PS50928"/>
    </source>
</evidence>
<keyword evidence="6 7" id="KW-0472">Membrane</keyword>
<evidence type="ECO:0000256" key="1">
    <source>
        <dbReference type="ARBA" id="ARBA00004651"/>
    </source>
</evidence>
<feature type="domain" description="ABC transmembrane type-1" evidence="8">
    <location>
        <begin position="95"/>
        <end position="307"/>
    </location>
</feature>
<dbReference type="SUPFAM" id="SSF161098">
    <property type="entry name" value="MetI-like"/>
    <property type="match status" value="1"/>
</dbReference>
<dbReference type="PANTHER" id="PTHR30193">
    <property type="entry name" value="ABC TRANSPORTER PERMEASE PROTEIN"/>
    <property type="match status" value="1"/>
</dbReference>
<evidence type="ECO:0000256" key="7">
    <source>
        <dbReference type="RuleBase" id="RU363032"/>
    </source>
</evidence>
<evidence type="ECO:0000256" key="4">
    <source>
        <dbReference type="ARBA" id="ARBA00022692"/>
    </source>
</evidence>
<reference evidence="9 10" key="1">
    <citation type="submission" date="2016-07" db="EMBL/GenBank/DDBJ databases">
        <title>Characterization of isolates of Eisenbergiella tayi derived from blood cultures, using whole genome sequencing.</title>
        <authorList>
            <person name="Burdz T."/>
            <person name="Wiebe D."/>
            <person name="Huynh C."/>
            <person name="Bernard K."/>
        </authorList>
    </citation>
    <scope>NUCLEOTIDE SEQUENCE [LARGE SCALE GENOMIC DNA]</scope>
    <source>
        <strain evidence="9 10">NML 120489</strain>
    </source>
</reference>
<keyword evidence="2 7" id="KW-0813">Transport</keyword>
<evidence type="ECO:0000256" key="5">
    <source>
        <dbReference type="ARBA" id="ARBA00022989"/>
    </source>
</evidence>
<comment type="subcellular location">
    <subcellularLocation>
        <location evidence="1 7">Cell membrane</location>
        <topology evidence="1 7">Multi-pass membrane protein</topology>
    </subcellularLocation>
</comment>
<comment type="caution">
    <text evidence="9">The sequence shown here is derived from an EMBL/GenBank/DDBJ whole genome shotgun (WGS) entry which is preliminary data.</text>
</comment>
<keyword evidence="3" id="KW-1003">Cell membrane</keyword>
<dbReference type="Pfam" id="PF00528">
    <property type="entry name" value="BPD_transp_1"/>
    <property type="match status" value="1"/>
</dbReference>
<dbReference type="Proteomes" id="UP000095003">
    <property type="component" value="Unassembled WGS sequence"/>
</dbReference>
<dbReference type="GO" id="GO:0055085">
    <property type="term" value="P:transmembrane transport"/>
    <property type="evidence" value="ECO:0007669"/>
    <property type="project" value="InterPro"/>
</dbReference>
<dbReference type="SUPFAM" id="SSF160964">
    <property type="entry name" value="MalF N-terminal region-like"/>
    <property type="match status" value="1"/>
</dbReference>
<protein>
    <submittedName>
        <fullName evidence="9">Lactose transport system permease protein LacF</fullName>
    </submittedName>
</protein>
<accession>A0A1E3AVR9</accession>
<dbReference type="PANTHER" id="PTHR30193:SF37">
    <property type="entry name" value="INNER MEMBRANE ABC TRANSPORTER PERMEASE PROTEIN YCJO"/>
    <property type="match status" value="1"/>
</dbReference>
<dbReference type="GO" id="GO:0005886">
    <property type="term" value="C:plasma membrane"/>
    <property type="evidence" value="ECO:0007669"/>
    <property type="project" value="UniProtKB-SubCell"/>
</dbReference>
<proteinExistence type="inferred from homology"/>
<dbReference type="InterPro" id="IPR035906">
    <property type="entry name" value="MetI-like_sf"/>
</dbReference>
<feature type="transmembrane region" description="Helical" evidence="7">
    <location>
        <begin position="132"/>
        <end position="153"/>
    </location>
</feature>
<feature type="transmembrane region" description="Helical" evidence="7">
    <location>
        <begin position="173"/>
        <end position="191"/>
    </location>
</feature>
<dbReference type="InterPro" id="IPR051393">
    <property type="entry name" value="ABC_transporter_permease"/>
</dbReference>
<name>A0A1E3AVR9_9FIRM</name>
<dbReference type="CDD" id="cd06261">
    <property type="entry name" value="TM_PBP2"/>
    <property type="match status" value="1"/>
</dbReference>
<dbReference type="AlphaFoldDB" id="A0A1E3AVR9"/>
<evidence type="ECO:0000256" key="6">
    <source>
        <dbReference type="ARBA" id="ARBA00023136"/>
    </source>
</evidence>
<keyword evidence="5 7" id="KW-1133">Transmembrane helix</keyword>
<feature type="transmembrane region" description="Helical" evidence="7">
    <location>
        <begin position="286"/>
        <end position="306"/>
    </location>
</feature>
<dbReference type="Gene3D" id="1.10.3720.10">
    <property type="entry name" value="MetI-like"/>
    <property type="match status" value="1"/>
</dbReference>
<evidence type="ECO:0000313" key="10">
    <source>
        <dbReference type="Proteomes" id="UP000095003"/>
    </source>
</evidence>
<evidence type="ECO:0000256" key="3">
    <source>
        <dbReference type="ARBA" id="ARBA00022475"/>
    </source>
</evidence>
<feature type="transmembrane region" description="Helical" evidence="7">
    <location>
        <begin position="99"/>
        <end position="120"/>
    </location>
</feature>
<dbReference type="InterPro" id="IPR000515">
    <property type="entry name" value="MetI-like"/>
</dbReference>
<organism evidence="9 10">
    <name type="scientific">Eisenbergiella tayi</name>
    <dbReference type="NCBI Taxonomy" id="1432052"/>
    <lineage>
        <taxon>Bacteria</taxon>
        <taxon>Bacillati</taxon>
        <taxon>Bacillota</taxon>
        <taxon>Clostridia</taxon>
        <taxon>Lachnospirales</taxon>
        <taxon>Lachnospiraceae</taxon>
        <taxon>Eisenbergiella</taxon>
    </lineage>
</organism>
<comment type="similarity">
    <text evidence="7">Belongs to the binding-protein-dependent transport system permease family.</text>
</comment>
<keyword evidence="4 7" id="KW-0812">Transmembrane</keyword>
<sequence>MSIETALDVPALHGTYTDGKSDYMQKIKQMFYKDRIWVFILLFPNLLIFLIFTVFPVVATFGISFTSWDLLGSMEWVGLENYLTLFRDKTFLKVTGNTFYFTVVSVPLCLIISFFMAVLLDSKIKLLKLWRAIYFLPVISSMVVVAIVWNWLYNPQFGLVNYFLGLIGIEGPAWLSDTTWAMPAVIITNIWKNMGYNMMLFLAGLQSISSSYYEAAELDGANFWQKIRYITFPMISFTTLFVIITSVIGSFQVFDLVMMMTDGGPARSTSVMVHYLYQNAFSYFKMGYACSQAVVLTLIVLILTLLQFKFVKVNDISE</sequence>
<dbReference type="PROSITE" id="PS50928">
    <property type="entry name" value="ABC_TM1"/>
    <property type="match status" value="1"/>
</dbReference>
<evidence type="ECO:0000313" key="9">
    <source>
        <dbReference type="EMBL" id="ODM12782.1"/>
    </source>
</evidence>
<gene>
    <name evidence="9" type="primary">lacF_2</name>
    <name evidence="9" type="ORF">BEH84_00497</name>
</gene>
<feature type="transmembrane region" description="Helical" evidence="7">
    <location>
        <begin position="232"/>
        <end position="254"/>
    </location>
</feature>
<dbReference type="EMBL" id="MCGI01000001">
    <property type="protein sequence ID" value="ODM12782.1"/>
    <property type="molecule type" value="Genomic_DNA"/>
</dbReference>